<keyword evidence="5 7" id="KW-1133">Transmembrane helix</keyword>
<keyword evidence="3" id="KW-1003">Cell membrane</keyword>
<dbReference type="GO" id="GO:0055085">
    <property type="term" value="P:transmembrane transport"/>
    <property type="evidence" value="ECO:0007669"/>
    <property type="project" value="InterPro"/>
</dbReference>
<keyword evidence="4 7" id="KW-0812">Transmembrane</keyword>
<keyword evidence="10" id="KW-1185">Reference proteome</keyword>
<name>A0A926EWI4_9FIRM</name>
<feature type="domain" description="ABC transmembrane type-1" evidence="8">
    <location>
        <begin position="56"/>
        <end position="241"/>
    </location>
</feature>
<dbReference type="RefSeq" id="WP_262430344.1">
    <property type="nucleotide sequence ID" value="NZ_JACRTG010000028.1"/>
</dbReference>
<dbReference type="InterPro" id="IPR035906">
    <property type="entry name" value="MetI-like_sf"/>
</dbReference>
<evidence type="ECO:0000256" key="7">
    <source>
        <dbReference type="RuleBase" id="RU363032"/>
    </source>
</evidence>
<reference evidence="9" key="1">
    <citation type="submission" date="2020-08" db="EMBL/GenBank/DDBJ databases">
        <title>Genome public.</title>
        <authorList>
            <person name="Liu C."/>
            <person name="Sun Q."/>
        </authorList>
    </citation>
    <scope>NUCLEOTIDE SEQUENCE</scope>
    <source>
        <strain evidence="9">BX21</strain>
    </source>
</reference>
<feature type="transmembrane region" description="Helical" evidence="7">
    <location>
        <begin position="60"/>
        <end position="81"/>
    </location>
</feature>
<dbReference type="Pfam" id="PF00528">
    <property type="entry name" value="BPD_transp_1"/>
    <property type="match status" value="1"/>
</dbReference>
<comment type="subcellular location">
    <subcellularLocation>
        <location evidence="1 7">Cell membrane</location>
        <topology evidence="1 7">Multi-pass membrane protein</topology>
    </subcellularLocation>
</comment>
<evidence type="ECO:0000256" key="4">
    <source>
        <dbReference type="ARBA" id="ARBA00022692"/>
    </source>
</evidence>
<keyword evidence="6 7" id="KW-0472">Membrane</keyword>
<evidence type="ECO:0000256" key="6">
    <source>
        <dbReference type="ARBA" id="ARBA00023136"/>
    </source>
</evidence>
<feature type="transmembrane region" description="Helical" evidence="7">
    <location>
        <begin position="125"/>
        <end position="145"/>
    </location>
</feature>
<feature type="transmembrane region" description="Helical" evidence="7">
    <location>
        <begin position="222"/>
        <end position="241"/>
    </location>
</feature>
<keyword evidence="2 7" id="KW-0813">Transport</keyword>
<feature type="transmembrane region" description="Helical" evidence="7">
    <location>
        <begin position="9"/>
        <end position="30"/>
    </location>
</feature>
<proteinExistence type="inferred from homology"/>
<sequence length="410" mass="46572">MKKHIRKNILIYLFSFVCILPFLIMIIYSFKGSNGGFSLSQYGRLLFQTEDFYIGFWNSVIYTFVIIGINIPISLLSAYGFTRFNFRGKETLYWLYIVLMMMPFQATIVPQYLTLKMLNIIYTPSAVILPNIFSTFGAFLMAQYMRGLDKEIFYAGITDGLSEFKLFLKIAAPMCRSVIFALTILLFINYWSMVEQPLIFISDLLDMPLAVTLNKSGVFKRVFYAAGVVFSILPILVYQFTYGDLVKGINLSVVSDNEMNLLGQSSEEEGNKQKRRIKKITVRFLVMMAFLTLATQKITYIMRPTVETVQSKESDLKSDPNDIMSESLGYHDKVIPDICVHRSGSDGYIYAVFEENSGKRRKQAVRVNVSIEATNGVETAISGGVAQEFSIIKWSTKSISDGMFVNIEGK</sequence>
<evidence type="ECO:0000313" key="9">
    <source>
        <dbReference type="EMBL" id="MBC8588891.1"/>
    </source>
</evidence>
<evidence type="ECO:0000256" key="5">
    <source>
        <dbReference type="ARBA" id="ARBA00022989"/>
    </source>
</evidence>
<evidence type="ECO:0000313" key="10">
    <source>
        <dbReference type="Proteomes" id="UP000601171"/>
    </source>
</evidence>
<dbReference type="PANTHER" id="PTHR43744">
    <property type="entry name" value="ABC TRANSPORTER PERMEASE PROTEIN MG189-RELATED-RELATED"/>
    <property type="match status" value="1"/>
</dbReference>
<dbReference type="PANTHER" id="PTHR43744:SF8">
    <property type="entry name" value="SN-GLYCEROL-3-PHOSPHATE TRANSPORT SYSTEM PERMEASE PROTEIN UGPE"/>
    <property type="match status" value="1"/>
</dbReference>
<evidence type="ECO:0000259" key="8">
    <source>
        <dbReference type="PROSITE" id="PS50928"/>
    </source>
</evidence>
<evidence type="ECO:0000256" key="3">
    <source>
        <dbReference type="ARBA" id="ARBA00022475"/>
    </source>
</evidence>
<accession>A0A926EWI4</accession>
<gene>
    <name evidence="9" type="ORF">H8707_11765</name>
</gene>
<dbReference type="Gene3D" id="1.10.3720.10">
    <property type="entry name" value="MetI-like"/>
    <property type="match status" value="1"/>
</dbReference>
<protein>
    <submittedName>
        <fullName evidence="9">Carbohydrate ABC transporter permease</fullName>
    </submittedName>
</protein>
<feature type="transmembrane region" description="Helical" evidence="7">
    <location>
        <begin position="282"/>
        <end position="302"/>
    </location>
</feature>
<dbReference type="AlphaFoldDB" id="A0A926EWI4"/>
<dbReference type="PROSITE" id="PS50928">
    <property type="entry name" value="ABC_TM1"/>
    <property type="match status" value="1"/>
</dbReference>
<dbReference type="InterPro" id="IPR000515">
    <property type="entry name" value="MetI-like"/>
</dbReference>
<evidence type="ECO:0000256" key="1">
    <source>
        <dbReference type="ARBA" id="ARBA00004651"/>
    </source>
</evidence>
<dbReference type="SUPFAM" id="SSF161098">
    <property type="entry name" value="MetI-like"/>
    <property type="match status" value="1"/>
</dbReference>
<feature type="transmembrane region" description="Helical" evidence="7">
    <location>
        <begin position="93"/>
        <end position="113"/>
    </location>
</feature>
<dbReference type="GO" id="GO:0005886">
    <property type="term" value="C:plasma membrane"/>
    <property type="evidence" value="ECO:0007669"/>
    <property type="project" value="UniProtKB-SubCell"/>
</dbReference>
<dbReference type="Proteomes" id="UP000601171">
    <property type="component" value="Unassembled WGS sequence"/>
</dbReference>
<dbReference type="EMBL" id="JACRTG010000028">
    <property type="protein sequence ID" value="MBC8588891.1"/>
    <property type="molecule type" value="Genomic_DNA"/>
</dbReference>
<evidence type="ECO:0000256" key="2">
    <source>
        <dbReference type="ARBA" id="ARBA00022448"/>
    </source>
</evidence>
<organism evidence="9 10">
    <name type="scientific">Paratissierella segnis</name>
    <dbReference type="NCBI Taxonomy" id="2763679"/>
    <lineage>
        <taxon>Bacteria</taxon>
        <taxon>Bacillati</taxon>
        <taxon>Bacillota</taxon>
        <taxon>Tissierellia</taxon>
        <taxon>Tissierellales</taxon>
        <taxon>Tissierellaceae</taxon>
        <taxon>Paratissierella</taxon>
    </lineage>
</organism>
<comment type="caution">
    <text evidence="9">The sequence shown here is derived from an EMBL/GenBank/DDBJ whole genome shotgun (WGS) entry which is preliminary data.</text>
</comment>
<comment type="similarity">
    <text evidence="7">Belongs to the binding-protein-dependent transport system permease family.</text>
</comment>